<evidence type="ECO:0000313" key="4">
    <source>
        <dbReference type="Proteomes" id="UP000193719"/>
    </source>
</evidence>
<feature type="region of interest" description="Disordered" evidence="1">
    <location>
        <begin position="535"/>
        <end position="562"/>
    </location>
</feature>
<dbReference type="STRING" id="1754191.A0A1Y1V607"/>
<organism evidence="3 4">
    <name type="scientific">Piromyces finnis</name>
    <dbReference type="NCBI Taxonomy" id="1754191"/>
    <lineage>
        <taxon>Eukaryota</taxon>
        <taxon>Fungi</taxon>
        <taxon>Fungi incertae sedis</taxon>
        <taxon>Chytridiomycota</taxon>
        <taxon>Chytridiomycota incertae sedis</taxon>
        <taxon>Neocallimastigomycetes</taxon>
        <taxon>Neocallimastigales</taxon>
        <taxon>Neocallimastigaceae</taxon>
        <taxon>Piromyces</taxon>
    </lineage>
</organism>
<reference evidence="3 4" key="1">
    <citation type="submission" date="2016-08" db="EMBL/GenBank/DDBJ databases">
        <title>Genomes of anaerobic fungi encode conserved fungal cellulosomes for biomass hydrolysis.</title>
        <authorList>
            <consortium name="DOE Joint Genome Institute"/>
            <person name="Haitjema C.H."/>
            <person name="Gilmore S.P."/>
            <person name="Henske J.K."/>
            <person name="Solomon K.V."/>
            <person name="De Groot R."/>
            <person name="Kuo A."/>
            <person name="Mondo S.J."/>
            <person name="Salamov A.A."/>
            <person name="Labutti K."/>
            <person name="Zhao Z."/>
            <person name="Chiniquy J."/>
            <person name="Barry K."/>
            <person name="Brewer H.M."/>
            <person name="Purvine S.O."/>
            <person name="Wright A.T."/>
            <person name="Boxma B."/>
            <person name="Van Alen T."/>
            <person name="Hackstein J.H."/>
            <person name="Baker S.E."/>
            <person name="Grigoriev I.V."/>
            <person name="O'Malley M.A."/>
        </authorList>
    </citation>
    <scope>NUCLEOTIDE SEQUENCE [LARGE SCALE GENOMIC DNA]</scope>
    <source>
        <strain evidence="4">finn</strain>
    </source>
</reference>
<feature type="compositionally biased region" description="Basic and acidic residues" evidence="1">
    <location>
        <begin position="688"/>
        <end position="698"/>
    </location>
</feature>
<evidence type="ECO:0000256" key="1">
    <source>
        <dbReference type="SAM" id="MobiDB-lite"/>
    </source>
</evidence>
<gene>
    <name evidence="3" type="ORF">BCR36DRAFT_354980</name>
</gene>
<dbReference type="InterPro" id="IPR014752">
    <property type="entry name" value="Arrestin-like_C"/>
</dbReference>
<sequence>MKQSSFPGVNTKKHFQIILDPDCYSTAERCGYSNAVFEGEVIKGNVEVELAKPEMVKCIRLQLIGFISKSKSIETNDVLKYINNPENPSSLPKAIKMLSIDSYTSSSSNKNSSDNGKDNNTSSSKYDNLSILVDYDVVLWGKMNAGSTSSNDGKANNDDSNVSCRVDSSKPRSNSLFGQLKGSKNKDTSDENFDSRKDMINHKFIASRFSNEPIKLPFSFKLNHVANSSSLPSSYDNGKCRIEYFLYATIHRPWPSRNSVRLMKLRVLQKIKIDIPKYVVPTEQKKMKELKFMKYIKKGIIEMKVKLPQLAYCHRDNIPIDVSVNHLGMNKTITGFAVGLYEKCSYEDSNSKKMNKYSFKLVSSRYYEYMIKPGEANVYTVLNFPIIDGYCSIQRKFLKANFYSSKSTNITSSNHASEENIKDEKEALRMGNEGTLEDEDLGEEEVENDITRIQLRDVKVPLISPSINEPSKWPVVVEHKLRVIAITNENINKIIRKMKGGDDKLSSNDELSPTENEPQNNDYEEFMETDSQIYIHVSPPPSPLNTPLPVGSSSHSVQGSFLDTDQSLSDTRRMSYSGVSSTKELLNVQNNDNQKFSNENKKFGVILGHLSTGDVPSIPRSRKALDFEFDIVIGTMTRVPRLYGKEFKLEEEIEDQYFNAILRKNNFNNKLRLRTGSIPNNNGSKASLKKDDDSDIKIHTRIRTNSSSNDSYSNEPIVSAKEDINRTKRLSPIPSASILLNKELPVPPISPNQVDGKKIPVIPQQPPQLPPRNPSPSLFLSQPQYQIQSPAPYEQLFPSLPQFTNPQEFQPSAPTMEDIENPPPPYEYNPDIQYNLPEKH</sequence>
<feature type="compositionally biased region" description="Basic and acidic residues" evidence="1">
    <location>
        <begin position="184"/>
        <end position="194"/>
    </location>
</feature>
<dbReference type="OrthoDB" id="7785529at2759"/>
<dbReference type="AlphaFoldDB" id="A0A1Y1V607"/>
<name>A0A1Y1V607_9FUNG</name>
<protein>
    <recommendedName>
        <fullName evidence="2">Arrestin C-terminal-like domain-containing protein</fullName>
    </recommendedName>
</protein>
<evidence type="ECO:0000313" key="3">
    <source>
        <dbReference type="EMBL" id="ORX48119.1"/>
    </source>
</evidence>
<evidence type="ECO:0000259" key="2">
    <source>
        <dbReference type="Pfam" id="PF02752"/>
    </source>
</evidence>
<proteinExistence type="predicted"/>
<feature type="region of interest" description="Disordered" evidence="1">
    <location>
        <begin position="148"/>
        <end position="194"/>
    </location>
</feature>
<feature type="compositionally biased region" description="Polar residues" evidence="1">
    <location>
        <begin position="801"/>
        <end position="813"/>
    </location>
</feature>
<feature type="region of interest" description="Disordered" evidence="1">
    <location>
        <begin position="500"/>
        <end position="521"/>
    </location>
</feature>
<dbReference type="Gene3D" id="2.60.40.640">
    <property type="match status" value="2"/>
</dbReference>
<dbReference type="Pfam" id="PF02752">
    <property type="entry name" value="Arrestin_C"/>
    <property type="match status" value="1"/>
</dbReference>
<feature type="compositionally biased region" description="Polar residues" evidence="1">
    <location>
        <begin position="551"/>
        <end position="562"/>
    </location>
</feature>
<dbReference type="Proteomes" id="UP000193719">
    <property type="component" value="Unassembled WGS sequence"/>
</dbReference>
<feature type="domain" description="Arrestin C-terminal-like" evidence="2">
    <location>
        <begin position="298"/>
        <end position="385"/>
    </location>
</feature>
<comment type="caution">
    <text evidence="3">The sequence shown here is derived from an EMBL/GenBank/DDBJ whole genome shotgun (WGS) entry which is preliminary data.</text>
</comment>
<dbReference type="InterPro" id="IPR011022">
    <property type="entry name" value="Arrestin_C-like"/>
</dbReference>
<keyword evidence="4" id="KW-1185">Reference proteome</keyword>
<feature type="region of interest" description="Disordered" evidence="1">
    <location>
        <begin position="796"/>
        <end position="840"/>
    </location>
</feature>
<dbReference type="EMBL" id="MCFH01000028">
    <property type="protein sequence ID" value="ORX48119.1"/>
    <property type="molecule type" value="Genomic_DNA"/>
</dbReference>
<feature type="compositionally biased region" description="Pro residues" evidence="1">
    <location>
        <begin position="763"/>
        <end position="774"/>
    </location>
</feature>
<feature type="compositionally biased region" description="Polar residues" evidence="1">
    <location>
        <begin position="148"/>
        <end position="163"/>
    </location>
</feature>
<feature type="region of interest" description="Disordered" evidence="1">
    <location>
        <begin position="674"/>
        <end position="720"/>
    </location>
</feature>
<feature type="region of interest" description="Disordered" evidence="1">
    <location>
        <begin position="743"/>
        <end position="774"/>
    </location>
</feature>
<reference evidence="3 4" key="2">
    <citation type="submission" date="2016-08" db="EMBL/GenBank/DDBJ databases">
        <title>Pervasive Adenine N6-methylation of Active Genes in Fungi.</title>
        <authorList>
            <consortium name="DOE Joint Genome Institute"/>
            <person name="Mondo S.J."/>
            <person name="Dannebaum R.O."/>
            <person name="Kuo R.C."/>
            <person name="Labutti K."/>
            <person name="Haridas S."/>
            <person name="Kuo A."/>
            <person name="Salamov A."/>
            <person name="Ahrendt S.R."/>
            <person name="Lipzen A."/>
            <person name="Sullivan W."/>
            <person name="Andreopoulos W.B."/>
            <person name="Clum A."/>
            <person name="Lindquist E."/>
            <person name="Daum C."/>
            <person name="Ramamoorthy G.K."/>
            <person name="Gryganskyi A."/>
            <person name="Culley D."/>
            <person name="Magnuson J.K."/>
            <person name="James T.Y."/>
            <person name="O'Malley M.A."/>
            <person name="Stajich J.E."/>
            <person name="Spatafora J.W."/>
            <person name="Visel A."/>
            <person name="Grigoriev I.V."/>
        </authorList>
    </citation>
    <scope>NUCLEOTIDE SEQUENCE [LARGE SCALE GENOMIC DNA]</scope>
    <source>
        <strain evidence="4">finn</strain>
    </source>
</reference>
<feature type="compositionally biased region" description="Polar residues" evidence="1">
    <location>
        <begin position="508"/>
        <end position="521"/>
    </location>
</feature>
<accession>A0A1Y1V607</accession>
<feature type="compositionally biased region" description="Polar residues" evidence="1">
    <location>
        <begin position="703"/>
        <end position="716"/>
    </location>
</feature>